<keyword evidence="4" id="KW-0472">Membrane</keyword>
<keyword evidence="3" id="KW-1133">Transmembrane helix</keyword>
<organism evidence="5 6">
    <name type="scientific">Mobiluncus porci</name>
    <dbReference type="NCBI Taxonomy" id="2652278"/>
    <lineage>
        <taxon>Bacteria</taxon>
        <taxon>Bacillati</taxon>
        <taxon>Actinomycetota</taxon>
        <taxon>Actinomycetes</taxon>
        <taxon>Actinomycetales</taxon>
        <taxon>Actinomycetaceae</taxon>
        <taxon>Mobiluncus</taxon>
    </lineage>
</organism>
<name>A0A7K0K340_9ACTO</name>
<evidence type="ECO:0000313" key="6">
    <source>
        <dbReference type="Proteomes" id="UP000442535"/>
    </source>
</evidence>
<keyword evidence="6" id="KW-1185">Reference proteome</keyword>
<evidence type="ECO:0000256" key="4">
    <source>
        <dbReference type="ARBA" id="ARBA00023136"/>
    </source>
</evidence>
<gene>
    <name evidence="5" type="ORF">FYJ63_06610</name>
</gene>
<dbReference type="Proteomes" id="UP000442535">
    <property type="component" value="Unassembled WGS sequence"/>
</dbReference>
<dbReference type="Pfam" id="PF07681">
    <property type="entry name" value="DoxX"/>
    <property type="match status" value="1"/>
</dbReference>
<keyword evidence="2" id="KW-0812">Transmembrane</keyword>
<dbReference type="AlphaFoldDB" id="A0A7K0K340"/>
<comment type="subcellular location">
    <subcellularLocation>
        <location evidence="1">Membrane</location>
        <topology evidence="1">Multi-pass membrane protein</topology>
    </subcellularLocation>
</comment>
<dbReference type="EMBL" id="VUMY01000010">
    <property type="protein sequence ID" value="MST49907.1"/>
    <property type="molecule type" value="Genomic_DNA"/>
</dbReference>
<dbReference type="InterPro" id="IPR032808">
    <property type="entry name" value="DoxX"/>
</dbReference>
<accession>A0A7K0K340</accession>
<comment type="caution">
    <text evidence="5">The sequence shown here is derived from an EMBL/GenBank/DDBJ whole genome shotgun (WGS) entry which is preliminary data.</text>
</comment>
<proteinExistence type="predicted"/>
<evidence type="ECO:0000313" key="5">
    <source>
        <dbReference type="EMBL" id="MST49907.1"/>
    </source>
</evidence>
<reference evidence="5 6" key="1">
    <citation type="submission" date="2019-08" db="EMBL/GenBank/DDBJ databases">
        <title>In-depth cultivation of the pig gut microbiome towards novel bacterial diversity and tailored functional studies.</title>
        <authorList>
            <person name="Wylensek D."/>
            <person name="Hitch T.C.A."/>
            <person name="Clavel T."/>
        </authorList>
    </citation>
    <scope>NUCLEOTIDE SEQUENCE [LARGE SCALE GENOMIC DNA]</scope>
    <source>
        <strain evidence="5 6">RF-GAM-744-WT-7</strain>
    </source>
</reference>
<evidence type="ECO:0000256" key="3">
    <source>
        <dbReference type="ARBA" id="ARBA00022989"/>
    </source>
</evidence>
<protein>
    <submittedName>
        <fullName evidence="5">DoxX family protein</fullName>
    </submittedName>
</protein>
<dbReference type="GO" id="GO:0016020">
    <property type="term" value="C:membrane"/>
    <property type="evidence" value="ECO:0007669"/>
    <property type="project" value="UniProtKB-SubCell"/>
</dbReference>
<evidence type="ECO:0000256" key="1">
    <source>
        <dbReference type="ARBA" id="ARBA00004141"/>
    </source>
</evidence>
<sequence>MKTLLRLLARPMLASVFVFDGLDALRNPDDHVERFKKIEPALEKLGLPPVLTSDAKLLSRLAGAVTAITATGLALGKYPRTCAAILAAVNFPITVVNNPIWVAKTDRERQDYSRGLIVGASLAGGLGMAILDNNGQPSWKVRREIVKATKADLAK</sequence>
<dbReference type="RefSeq" id="WP_154545012.1">
    <property type="nucleotide sequence ID" value="NZ_JAQYQY010000029.1"/>
</dbReference>
<evidence type="ECO:0000256" key="2">
    <source>
        <dbReference type="ARBA" id="ARBA00022692"/>
    </source>
</evidence>